<protein>
    <submittedName>
        <fullName evidence="3">NADP-dependent 3-hydroxy acid dehydrogenase YdfG</fullName>
    </submittedName>
</protein>
<organism evidence="3 4">
    <name type="scientific">Bradyrhizobium yuanmingense</name>
    <dbReference type="NCBI Taxonomy" id="108015"/>
    <lineage>
        <taxon>Bacteria</taxon>
        <taxon>Pseudomonadati</taxon>
        <taxon>Pseudomonadota</taxon>
        <taxon>Alphaproteobacteria</taxon>
        <taxon>Hyphomicrobiales</taxon>
        <taxon>Nitrobacteraceae</taxon>
        <taxon>Bradyrhizobium</taxon>
    </lineage>
</organism>
<accession>A0ABV4G9Y9</accession>
<evidence type="ECO:0000256" key="1">
    <source>
        <dbReference type="ARBA" id="ARBA00006484"/>
    </source>
</evidence>
<dbReference type="PANTHER" id="PTHR42901:SF1">
    <property type="entry name" value="ALCOHOL DEHYDROGENASE"/>
    <property type="match status" value="1"/>
</dbReference>
<sequence length="73" mass="7260">MDLGLKSKTAVVTGASIGIGRAIARGLAAEGVRVVGVARRADLLAELVKELLQGKCTPSPACGRGLGNVSAMG</sequence>
<dbReference type="Gene3D" id="3.40.50.720">
    <property type="entry name" value="NAD(P)-binding Rossmann-like Domain"/>
    <property type="match status" value="1"/>
</dbReference>
<comment type="similarity">
    <text evidence="1">Belongs to the short-chain dehydrogenases/reductases (SDR) family.</text>
</comment>
<proteinExistence type="inferred from homology"/>
<keyword evidence="2" id="KW-0560">Oxidoreductase</keyword>
<dbReference type="SUPFAM" id="SSF51735">
    <property type="entry name" value="NAD(P)-binding Rossmann-fold domains"/>
    <property type="match status" value="1"/>
</dbReference>
<evidence type="ECO:0000256" key="2">
    <source>
        <dbReference type="ARBA" id="ARBA00023002"/>
    </source>
</evidence>
<name>A0ABV4G9Y9_9BRAD</name>
<dbReference type="PANTHER" id="PTHR42901">
    <property type="entry name" value="ALCOHOL DEHYDROGENASE"/>
    <property type="match status" value="1"/>
</dbReference>
<dbReference type="Proteomes" id="UP001565474">
    <property type="component" value="Unassembled WGS sequence"/>
</dbReference>
<dbReference type="InterPro" id="IPR002347">
    <property type="entry name" value="SDR_fam"/>
</dbReference>
<gene>
    <name evidence="3" type="ORF">ABH992_001120</name>
</gene>
<dbReference type="EMBL" id="JBGBZN010000002">
    <property type="protein sequence ID" value="MEY9468721.1"/>
    <property type="molecule type" value="Genomic_DNA"/>
</dbReference>
<comment type="caution">
    <text evidence="3">The sequence shown here is derived from an EMBL/GenBank/DDBJ whole genome shotgun (WGS) entry which is preliminary data.</text>
</comment>
<dbReference type="Pfam" id="PF00106">
    <property type="entry name" value="adh_short"/>
    <property type="match status" value="1"/>
</dbReference>
<reference evidence="3 4" key="1">
    <citation type="submission" date="2024-07" db="EMBL/GenBank/DDBJ databases">
        <title>Genomic Encyclopedia of Type Strains, Phase V (KMG-V): Genome sequencing to study the core and pangenomes of soil and plant-associated prokaryotes.</title>
        <authorList>
            <person name="Whitman W."/>
        </authorList>
    </citation>
    <scope>NUCLEOTIDE SEQUENCE [LARGE SCALE GENOMIC DNA]</scope>
    <source>
        <strain evidence="3 4">USDA 222</strain>
    </source>
</reference>
<evidence type="ECO:0000313" key="4">
    <source>
        <dbReference type="Proteomes" id="UP001565474"/>
    </source>
</evidence>
<evidence type="ECO:0000313" key="3">
    <source>
        <dbReference type="EMBL" id="MEY9468721.1"/>
    </source>
</evidence>
<dbReference type="InterPro" id="IPR036291">
    <property type="entry name" value="NAD(P)-bd_dom_sf"/>
</dbReference>
<dbReference type="RefSeq" id="WP_050991769.1">
    <property type="nucleotide sequence ID" value="NZ_JBGBYD010000002.1"/>
</dbReference>
<keyword evidence="4" id="KW-1185">Reference proteome</keyword>